<dbReference type="KEGG" id="mrtj:KHC33_12050"/>
<dbReference type="RefSeq" id="WP_214418879.1">
    <property type="nucleotide sequence ID" value="NZ_CP075546.1"/>
</dbReference>
<keyword evidence="2" id="KW-1185">Reference proteome</keyword>
<evidence type="ECO:0000313" key="2">
    <source>
        <dbReference type="Proteomes" id="UP000680656"/>
    </source>
</evidence>
<organism evidence="1 2">
    <name type="scientific">Methanospirillum purgamenti</name>
    <dbReference type="NCBI Taxonomy" id="2834276"/>
    <lineage>
        <taxon>Archaea</taxon>
        <taxon>Methanobacteriati</taxon>
        <taxon>Methanobacteriota</taxon>
        <taxon>Stenosarchaea group</taxon>
        <taxon>Methanomicrobia</taxon>
        <taxon>Methanomicrobiales</taxon>
        <taxon>Methanospirillaceae</taxon>
        <taxon>Methanospirillum</taxon>
    </lineage>
</organism>
<name>A0A8E7EGN9_9EURY</name>
<dbReference type="EMBL" id="CP075546">
    <property type="protein sequence ID" value="QVV88062.1"/>
    <property type="molecule type" value="Genomic_DNA"/>
</dbReference>
<proteinExistence type="predicted"/>
<accession>A0A8E7EGN9</accession>
<dbReference type="AlphaFoldDB" id="A0A8E7EGN9"/>
<dbReference type="GeneID" id="65097928"/>
<reference evidence="1 2" key="1">
    <citation type="submission" date="2021-05" db="EMBL/GenBank/DDBJ databases">
        <title>A novel Methanospirillum isolate from a pyrite-forming mixed culture.</title>
        <authorList>
            <person name="Bunk B."/>
            <person name="Sproer C."/>
            <person name="Spring S."/>
            <person name="Pester M."/>
        </authorList>
    </citation>
    <scope>NUCLEOTIDE SEQUENCE [LARGE SCALE GENOMIC DNA]</scope>
    <source>
        <strain evidence="1 2">J.3.6.1-F.2.7.3</strain>
    </source>
</reference>
<protein>
    <submittedName>
        <fullName evidence="1">Uncharacterized protein</fullName>
    </submittedName>
</protein>
<evidence type="ECO:0000313" key="1">
    <source>
        <dbReference type="EMBL" id="QVV88062.1"/>
    </source>
</evidence>
<dbReference type="Proteomes" id="UP000680656">
    <property type="component" value="Chromosome"/>
</dbReference>
<sequence>MQIKSICIIICIGFFSLISACSADESQGHKILLEGGESILTENEDGSMILTIQNIIPYGIVFDDPEYITLLETVLPDNNTTMNAGVIFSTSDGDNISLVQISHPDYSADTMNLTFVINPLEFYEGSILADLKERSESLNPDNVRNVHLTRIFIERGFSALENFDIYDQCMANCVRYVEKSRRFLCETDCVRAREVWR</sequence>
<dbReference type="PROSITE" id="PS51257">
    <property type="entry name" value="PROKAR_LIPOPROTEIN"/>
    <property type="match status" value="1"/>
</dbReference>
<gene>
    <name evidence="1" type="ORF">KHC33_12050</name>
</gene>